<comment type="caution">
    <text evidence="1">The sequence shown here is derived from an EMBL/GenBank/DDBJ whole genome shotgun (WGS) entry which is preliminary data.</text>
</comment>
<proteinExistence type="predicted"/>
<sequence>MNKDLSDRLREVLLNGKWVANTNFKEQITSINWERQMKRFKI</sequence>
<protein>
    <submittedName>
        <fullName evidence="1">Uncharacterized protein</fullName>
    </submittedName>
</protein>
<accession>A0A841MNP1</accession>
<name>A0A841MNP1_9BACT</name>
<gene>
    <name evidence="1" type="ORF">FHS59_004239</name>
</gene>
<evidence type="ECO:0000313" key="2">
    <source>
        <dbReference type="Proteomes" id="UP000588604"/>
    </source>
</evidence>
<dbReference type="AlphaFoldDB" id="A0A841MNP1"/>
<organism evidence="1 2">
    <name type="scientific">Algoriphagus iocasae</name>
    <dbReference type="NCBI Taxonomy" id="1836499"/>
    <lineage>
        <taxon>Bacteria</taxon>
        <taxon>Pseudomonadati</taxon>
        <taxon>Bacteroidota</taxon>
        <taxon>Cytophagia</taxon>
        <taxon>Cytophagales</taxon>
        <taxon>Cyclobacteriaceae</taxon>
        <taxon>Algoriphagus</taxon>
    </lineage>
</organism>
<dbReference type="EMBL" id="JACIJO010000004">
    <property type="protein sequence ID" value="MBB6328583.1"/>
    <property type="molecule type" value="Genomic_DNA"/>
</dbReference>
<dbReference type="Proteomes" id="UP000588604">
    <property type="component" value="Unassembled WGS sequence"/>
</dbReference>
<keyword evidence="2" id="KW-1185">Reference proteome</keyword>
<evidence type="ECO:0000313" key="1">
    <source>
        <dbReference type="EMBL" id="MBB6328583.1"/>
    </source>
</evidence>
<reference evidence="1 2" key="1">
    <citation type="submission" date="2020-08" db="EMBL/GenBank/DDBJ databases">
        <title>Genomic Encyclopedia of Type Strains, Phase IV (KMG-IV): sequencing the most valuable type-strain genomes for metagenomic binning, comparative biology and taxonomic classification.</title>
        <authorList>
            <person name="Goeker M."/>
        </authorList>
    </citation>
    <scope>NUCLEOTIDE SEQUENCE [LARGE SCALE GENOMIC DNA]</scope>
    <source>
        <strain evidence="1 2">DSM 102044</strain>
    </source>
</reference>